<feature type="compositionally biased region" description="Basic and acidic residues" evidence="9">
    <location>
        <begin position="249"/>
        <end position="258"/>
    </location>
</feature>
<sequence>MKNEDDETEQAVKAKRRKGSKKKEKKKKVAGKENEPKIAIENETDEVFVAGNENKEENGSQKEQTRKLDDKNVDGAENKPSNERVNTLPRATRSRSTSERRSLKNLFRKPKLQKQRSLSTGGIQDAAGNDVTVVAALRGDTVTPTDRKLAGEFGLVDKIDSPSDPRVKIKRMTVGEAKKVKSTSKSPVSELSPMDVFQLKPTLEGVGKSESMESHSSSLPDLTNIECSIPFSKNDEDKKIYRRSVSADIGRRNKDPVSHTHSGLGNYENPKSETQLENKNDPSSTSQAVPSNVPLSNMVSNSAFIDEGNDGVKSQNSVATPHSLESNKQPPHSSHTTSNLDKTLSTSTSTDPIDAEQLEKNRKESFSNFMNLSQNLPLHSGSFGPKLVKHNNEEKYDTKSESETVPIPEAEICTKGKIPDSLSLFLGKSKVEQEVINVNDKAQKITNNDILQDSKDKVEEKRTYPFSKQNIKDLPASQGGDHVTAWLTGSQDTIRKEKRGLKLSDSTTPLDEKKNIESDFSNAESRERGRDASDQKDQKQSRTLSRSTYKSPRRFSGRSLSKGKDKESKVKDSKDSDKQGEMIEEKVYDKGKQDSEREQKKTQKELRLHKDDKSHADIASISDIPKKGFPLLSESPRITNVTNNLLEKTNKGNVAKPLVYTTGTQSEIEDVEKRKRSTPISRSVQTSLESLKYDKKDEMSKSKVNLRTTAEGIMKKTHQQNVGCSSDEQGKSDDKITTSKVILDKTKRKSSRNSSSDSDMAIDISEIDDYSVFKTPESTPAFKRKKLPPLSEIQTLSAEVQKDFDTPDSAPRLAGILKHSTGDPIVNTECEKEEDTPKPPKKLSLMDIITMKRRLSKHRKKSDLSKRRASKRSVKSLDKEDVKENKKKDAEKKSDKTGEPHVKTDTKVIIENETNLSLSKLALLQETDIVDDFIDLNDDLPKKHIKFEPGDEPVASDEPLDDEPAIPPPRHLATRRESRMLEKRRKVISCCKQFIAFLFSHIGLCSLVVAYSILGGFIFQALEAPFEQQTRIRVKNERESAITQIMQLAIELEMNKRSRDNFTKEVNSLLVSFQTEVWKATEMNGWNNKDDQSESELQWSFASSLLFAITVMTTIGYGHVAPKTDYGRIVTIGYAVLGIPLTLLCLTNIGDLMATGFRMLYAKVCCGVCCVLFSPTKRRLPDPEKGIEEEMVVQGEEKSPGETIHVPTSLCILVMTAYILLGTLLFSIWEGWDVITGTYFSFITLSTIGFGDVVPGTAMDQWANEQKLVLCAMYLVFGLSLIAMCFNLVQEDVKAKCRWLGGKIGII</sequence>
<keyword evidence="3 8" id="KW-0812">Transmembrane</keyword>
<feature type="region of interest" description="Disordered" evidence="9">
    <location>
        <begin position="1"/>
        <end position="124"/>
    </location>
</feature>
<feature type="domain" description="Potassium channel" evidence="11">
    <location>
        <begin position="1214"/>
        <end position="1291"/>
    </location>
</feature>
<evidence type="ECO:0000256" key="8">
    <source>
        <dbReference type="RuleBase" id="RU003857"/>
    </source>
</evidence>
<name>A0A210R6H9_MIZYE</name>
<feature type="domain" description="Potassium channel" evidence="11">
    <location>
        <begin position="1095"/>
        <end position="1153"/>
    </location>
</feature>
<dbReference type="Gene3D" id="1.10.287.70">
    <property type="match status" value="1"/>
</dbReference>
<evidence type="ECO:0000256" key="1">
    <source>
        <dbReference type="ARBA" id="ARBA00004141"/>
    </source>
</evidence>
<feature type="compositionally biased region" description="Basic and acidic residues" evidence="9">
    <location>
        <begin position="728"/>
        <end position="745"/>
    </location>
</feature>
<gene>
    <name evidence="12" type="ORF">KP79_PYT16262</name>
</gene>
<dbReference type="PANTHER" id="PTHR11003">
    <property type="entry name" value="POTASSIUM CHANNEL, SUBFAMILY K"/>
    <property type="match status" value="1"/>
</dbReference>
<dbReference type="InterPro" id="IPR003280">
    <property type="entry name" value="2pore_dom_K_chnl"/>
</dbReference>
<evidence type="ECO:0000313" key="12">
    <source>
        <dbReference type="EMBL" id="OWF56659.1"/>
    </source>
</evidence>
<feature type="transmembrane region" description="Helical" evidence="10">
    <location>
        <begin position="1268"/>
        <end position="1289"/>
    </location>
</feature>
<reference evidence="12 13" key="1">
    <citation type="journal article" date="2017" name="Nat. Ecol. Evol.">
        <title>Scallop genome provides insights into evolution of bilaterian karyotype and development.</title>
        <authorList>
            <person name="Wang S."/>
            <person name="Zhang J."/>
            <person name="Jiao W."/>
            <person name="Li J."/>
            <person name="Xun X."/>
            <person name="Sun Y."/>
            <person name="Guo X."/>
            <person name="Huan P."/>
            <person name="Dong B."/>
            <person name="Zhang L."/>
            <person name="Hu X."/>
            <person name="Sun X."/>
            <person name="Wang J."/>
            <person name="Zhao C."/>
            <person name="Wang Y."/>
            <person name="Wang D."/>
            <person name="Huang X."/>
            <person name="Wang R."/>
            <person name="Lv J."/>
            <person name="Li Y."/>
            <person name="Zhang Z."/>
            <person name="Liu B."/>
            <person name="Lu W."/>
            <person name="Hui Y."/>
            <person name="Liang J."/>
            <person name="Zhou Z."/>
            <person name="Hou R."/>
            <person name="Li X."/>
            <person name="Liu Y."/>
            <person name="Li H."/>
            <person name="Ning X."/>
            <person name="Lin Y."/>
            <person name="Zhao L."/>
            <person name="Xing Q."/>
            <person name="Dou J."/>
            <person name="Li Y."/>
            <person name="Mao J."/>
            <person name="Guo H."/>
            <person name="Dou H."/>
            <person name="Li T."/>
            <person name="Mu C."/>
            <person name="Jiang W."/>
            <person name="Fu Q."/>
            <person name="Fu X."/>
            <person name="Miao Y."/>
            <person name="Liu J."/>
            <person name="Yu Q."/>
            <person name="Li R."/>
            <person name="Liao H."/>
            <person name="Li X."/>
            <person name="Kong Y."/>
            <person name="Jiang Z."/>
            <person name="Chourrout D."/>
            <person name="Li R."/>
            <person name="Bao Z."/>
        </authorList>
    </citation>
    <scope>NUCLEOTIDE SEQUENCE [LARGE SCALE GENOMIC DNA]</scope>
    <source>
        <strain evidence="12 13">PY_sf001</strain>
    </source>
</reference>
<comment type="subcellular location">
    <subcellularLocation>
        <location evidence="1">Membrane</location>
        <topology evidence="1">Multi-pass membrane protein</topology>
    </subcellularLocation>
</comment>
<keyword evidence="13" id="KW-1185">Reference proteome</keyword>
<dbReference type="PRINTS" id="PR01333">
    <property type="entry name" value="2POREKCHANEL"/>
</dbReference>
<feature type="compositionally biased region" description="Polar residues" evidence="9">
    <location>
        <begin position="541"/>
        <end position="550"/>
    </location>
</feature>
<feature type="transmembrane region" description="Helical" evidence="10">
    <location>
        <begin position="994"/>
        <end position="1019"/>
    </location>
</feature>
<feature type="region of interest" description="Disordered" evidence="9">
    <location>
        <begin position="244"/>
        <end position="354"/>
    </location>
</feature>
<feature type="region of interest" description="Disordered" evidence="9">
    <location>
        <begin position="709"/>
        <end position="761"/>
    </location>
</feature>
<feature type="compositionally biased region" description="Basic and acidic residues" evidence="9">
    <location>
        <begin position="875"/>
        <end position="900"/>
    </location>
</feature>
<feature type="transmembrane region" description="Helical" evidence="10">
    <location>
        <begin position="1235"/>
        <end position="1256"/>
    </location>
</feature>
<evidence type="ECO:0000256" key="5">
    <source>
        <dbReference type="ARBA" id="ARBA00023065"/>
    </source>
</evidence>
<evidence type="ECO:0000256" key="4">
    <source>
        <dbReference type="ARBA" id="ARBA00022989"/>
    </source>
</evidence>
<feature type="transmembrane region" description="Helical" evidence="10">
    <location>
        <begin position="1210"/>
        <end position="1229"/>
    </location>
</feature>
<evidence type="ECO:0000256" key="6">
    <source>
        <dbReference type="ARBA" id="ARBA00023136"/>
    </source>
</evidence>
<feature type="compositionally biased region" description="Basic and acidic residues" evidence="9">
    <location>
        <begin position="524"/>
        <end position="540"/>
    </location>
</feature>
<feature type="region of interest" description="Disordered" evidence="9">
    <location>
        <begin position="176"/>
        <end position="225"/>
    </location>
</feature>
<dbReference type="Pfam" id="PF07885">
    <property type="entry name" value="Ion_trans_2"/>
    <property type="match status" value="2"/>
</dbReference>
<evidence type="ECO:0000256" key="7">
    <source>
        <dbReference type="ARBA" id="ARBA00023303"/>
    </source>
</evidence>
<feature type="compositionally biased region" description="Basic residues" evidence="9">
    <location>
        <begin position="13"/>
        <end position="29"/>
    </location>
</feature>
<dbReference type="OrthoDB" id="297496at2759"/>
<feature type="region of interest" description="Disordered" evidence="9">
    <location>
        <begin position="798"/>
        <end position="822"/>
    </location>
</feature>
<dbReference type="PANTHER" id="PTHR11003:SF334">
    <property type="entry name" value="FI03418P"/>
    <property type="match status" value="1"/>
</dbReference>
<feature type="transmembrane region" description="Helical" evidence="10">
    <location>
        <begin position="1126"/>
        <end position="1149"/>
    </location>
</feature>
<keyword evidence="6 10" id="KW-0472">Membrane</keyword>
<keyword evidence="7 8" id="KW-0407">Ion channel</keyword>
<feature type="compositionally biased region" description="Basic residues" evidence="9">
    <location>
        <begin position="855"/>
        <end position="874"/>
    </location>
</feature>
<comment type="caution">
    <text evidence="12">The sequence shown here is derived from an EMBL/GenBank/DDBJ whole genome shotgun (WGS) entry which is preliminary data.</text>
</comment>
<feature type="compositionally biased region" description="Basic and acidic residues" evidence="9">
    <location>
        <begin position="53"/>
        <end position="82"/>
    </location>
</feature>
<feature type="compositionally biased region" description="Basic and acidic residues" evidence="9">
    <location>
        <begin position="30"/>
        <end position="40"/>
    </location>
</feature>
<comment type="similarity">
    <text evidence="8">Belongs to the two pore domain potassium channel (TC 1.A.1.8) family.</text>
</comment>
<feature type="compositionally biased region" description="Low complexity" evidence="9">
    <location>
        <begin position="752"/>
        <end position="761"/>
    </location>
</feature>
<keyword evidence="4 10" id="KW-1133">Transmembrane helix</keyword>
<organism evidence="12 13">
    <name type="scientific">Mizuhopecten yessoensis</name>
    <name type="common">Japanese scallop</name>
    <name type="synonym">Patinopecten yessoensis</name>
    <dbReference type="NCBI Taxonomy" id="6573"/>
    <lineage>
        <taxon>Eukaryota</taxon>
        <taxon>Metazoa</taxon>
        <taxon>Spiralia</taxon>
        <taxon>Lophotrochozoa</taxon>
        <taxon>Mollusca</taxon>
        <taxon>Bivalvia</taxon>
        <taxon>Autobranchia</taxon>
        <taxon>Pteriomorphia</taxon>
        <taxon>Pectinida</taxon>
        <taxon>Pectinoidea</taxon>
        <taxon>Pectinidae</taxon>
        <taxon>Mizuhopecten</taxon>
    </lineage>
</organism>
<feature type="transmembrane region" description="Helical" evidence="10">
    <location>
        <begin position="1099"/>
        <end position="1120"/>
    </location>
</feature>
<keyword evidence="5 8" id="KW-0406">Ion transport</keyword>
<dbReference type="EMBL" id="NEDP02000123">
    <property type="protein sequence ID" value="OWF56659.1"/>
    <property type="molecule type" value="Genomic_DNA"/>
</dbReference>
<dbReference type="GO" id="GO:0022841">
    <property type="term" value="F:potassium ion leak channel activity"/>
    <property type="evidence" value="ECO:0007669"/>
    <property type="project" value="TreeGrafter"/>
</dbReference>
<feature type="region of interest" description="Disordered" evidence="9">
    <location>
        <begin position="828"/>
        <end position="847"/>
    </location>
</feature>
<feature type="compositionally biased region" description="Acidic residues" evidence="9">
    <location>
        <begin position="950"/>
        <end position="964"/>
    </location>
</feature>
<feature type="compositionally biased region" description="Polar residues" evidence="9">
    <location>
        <begin position="312"/>
        <end position="335"/>
    </location>
</feature>
<evidence type="ECO:0000256" key="3">
    <source>
        <dbReference type="ARBA" id="ARBA00022692"/>
    </source>
</evidence>
<feature type="region of interest" description="Disordered" evidence="9">
    <location>
        <begin position="948"/>
        <end position="970"/>
    </location>
</feature>
<evidence type="ECO:0000256" key="10">
    <source>
        <dbReference type="SAM" id="Phobius"/>
    </source>
</evidence>
<dbReference type="STRING" id="6573.A0A210R6H9"/>
<evidence type="ECO:0000313" key="13">
    <source>
        <dbReference type="Proteomes" id="UP000242188"/>
    </source>
</evidence>
<accession>A0A210R6H9</accession>
<dbReference type="Proteomes" id="UP000242188">
    <property type="component" value="Unassembled WGS sequence"/>
</dbReference>
<dbReference type="SUPFAM" id="SSF81324">
    <property type="entry name" value="Voltage-gated potassium channels"/>
    <property type="match status" value="2"/>
</dbReference>
<feature type="compositionally biased region" description="Basic and acidic residues" evidence="9">
    <location>
        <begin position="562"/>
        <end position="616"/>
    </location>
</feature>
<feature type="compositionally biased region" description="Basic and acidic residues" evidence="9">
    <location>
        <begin position="270"/>
        <end position="280"/>
    </location>
</feature>
<evidence type="ECO:0000259" key="11">
    <source>
        <dbReference type="Pfam" id="PF07885"/>
    </source>
</evidence>
<dbReference type="GO" id="GO:0015271">
    <property type="term" value="F:outward rectifier potassium channel activity"/>
    <property type="evidence" value="ECO:0007669"/>
    <property type="project" value="TreeGrafter"/>
</dbReference>
<feature type="region of interest" description="Disordered" evidence="9">
    <location>
        <begin position="497"/>
        <end position="621"/>
    </location>
</feature>
<evidence type="ECO:0000256" key="2">
    <source>
        <dbReference type="ARBA" id="ARBA00022448"/>
    </source>
</evidence>
<dbReference type="GO" id="GO:0030322">
    <property type="term" value="P:stabilization of membrane potential"/>
    <property type="evidence" value="ECO:0007669"/>
    <property type="project" value="TreeGrafter"/>
</dbReference>
<dbReference type="GO" id="GO:0005886">
    <property type="term" value="C:plasma membrane"/>
    <property type="evidence" value="ECO:0007669"/>
    <property type="project" value="TreeGrafter"/>
</dbReference>
<feature type="compositionally biased region" description="Low complexity" evidence="9">
    <location>
        <begin position="336"/>
        <end position="351"/>
    </location>
</feature>
<keyword evidence="2 8" id="KW-0813">Transport</keyword>
<protein>
    <submittedName>
        <fullName evidence="12">TWiK family of potassium channels protein 18</fullName>
    </submittedName>
</protein>
<feature type="compositionally biased region" description="Polar residues" evidence="9">
    <location>
        <begin position="281"/>
        <end position="303"/>
    </location>
</feature>
<feature type="region of interest" description="Disordered" evidence="9">
    <location>
        <begin position="855"/>
        <end position="900"/>
    </location>
</feature>
<evidence type="ECO:0000256" key="9">
    <source>
        <dbReference type="SAM" id="MobiDB-lite"/>
    </source>
</evidence>
<proteinExistence type="inferred from homology"/>
<dbReference type="InterPro" id="IPR013099">
    <property type="entry name" value="K_chnl_dom"/>
</dbReference>